<comment type="function">
    <text evidence="7">Catalyzes the synthesis of dihydrouridine, a modified base found in the D-loop of most tRNAs. Specifically modifies U47 in cytoplasmic tRNAs. Catalyzes the synthesis of dihydrouridine in some mRNAs, thereby affecting their translation.</text>
</comment>
<evidence type="ECO:0000256" key="10">
    <source>
        <dbReference type="PIRNR" id="PIRNR006621"/>
    </source>
</evidence>
<accession>A0A4U0VFT0</accession>
<dbReference type="EC" id="1.3.1.-" evidence="10"/>
<evidence type="ECO:0000256" key="8">
    <source>
        <dbReference type="ARBA" id="ARBA00048342"/>
    </source>
</evidence>
<evidence type="ECO:0000256" key="4">
    <source>
        <dbReference type="ARBA" id="ARBA00022664"/>
    </source>
</evidence>
<evidence type="ECO:0000313" key="15">
    <source>
        <dbReference type="Proteomes" id="UP000310066"/>
    </source>
</evidence>
<evidence type="ECO:0000256" key="3">
    <source>
        <dbReference type="ARBA" id="ARBA00022643"/>
    </source>
</evidence>
<dbReference type="Gene3D" id="3.20.20.70">
    <property type="entry name" value="Aldolase class I"/>
    <property type="match status" value="1"/>
</dbReference>
<feature type="binding site" evidence="12">
    <location>
        <position position="64"/>
    </location>
    <ligand>
        <name>FMN</name>
        <dbReference type="ChEBI" id="CHEBI:58210"/>
    </ligand>
</feature>
<feature type="active site" description="Proton donor" evidence="11">
    <location>
        <position position="93"/>
    </location>
</feature>
<dbReference type="InterPro" id="IPR035587">
    <property type="entry name" value="DUS-like_FMN-bd"/>
</dbReference>
<dbReference type="InterPro" id="IPR001269">
    <property type="entry name" value="DUS_fam"/>
</dbReference>
<dbReference type="OrthoDB" id="9977870at2759"/>
<dbReference type="Proteomes" id="UP000310066">
    <property type="component" value="Unassembled WGS sequence"/>
</dbReference>
<dbReference type="PANTHER" id="PTHR11082">
    <property type="entry name" value="TRNA-DIHYDROURIDINE SYNTHASE"/>
    <property type="match status" value="1"/>
</dbReference>
<comment type="catalytic activity">
    <reaction evidence="9">
        <text>a 5,6-dihydrouridine in mRNA + NADP(+) = a uridine in mRNA + NADPH + H(+)</text>
        <dbReference type="Rhea" id="RHEA:69855"/>
        <dbReference type="Rhea" id="RHEA-COMP:14658"/>
        <dbReference type="Rhea" id="RHEA-COMP:17789"/>
        <dbReference type="ChEBI" id="CHEBI:15378"/>
        <dbReference type="ChEBI" id="CHEBI:57783"/>
        <dbReference type="ChEBI" id="CHEBI:58349"/>
        <dbReference type="ChEBI" id="CHEBI:65315"/>
        <dbReference type="ChEBI" id="CHEBI:74443"/>
    </reaction>
    <physiologicalReaction direction="right-to-left" evidence="9">
        <dbReference type="Rhea" id="RHEA:69857"/>
    </physiologicalReaction>
</comment>
<keyword evidence="2 10" id="KW-0285">Flavoprotein</keyword>
<feature type="domain" description="DUS-like FMN-binding" evidence="13">
    <location>
        <begin position="1"/>
        <end position="266"/>
    </location>
</feature>
<sequence length="308" mass="34194">MVRYSKLPFRLFVRDYGVNMTYTPMILAHEFIRSPIARDSDFTTCPLERQPTSSDGRQHALIAQFASSDPTELARAAEMIGPWVDGVDLNCGCPQSWAMKEGIGCSLMSCPSLVAEMVRAARSRLSPEQSVSVKIRIHKDLDQTIRWVREVEAAGVTFITVHGRLRSQRSSTAPDYAAIKELKRHVSVPLVANGDAYTLAGVREIAKLTDADGVMAARGILENPALFAGYDATPAEAVRRFLGYAVRCPISLPLMLHHVSEMTARVEGMGKKERRRLMECRDLVDLIDYVEEKWGLDEGRVKVDDVGG</sequence>
<keyword evidence="4" id="KW-0507">mRNA processing</keyword>
<keyword evidence="5 10" id="KW-0819">tRNA processing</keyword>
<dbReference type="CDD" id="cd02801">
    <property type="entry name" value="DUS_like_FMN"/>
    <property type="match status" value="1"/>
</dbReference>
<evidence type="ECO:0000256" key="5">
    <source>
        <dbReference type="ARBA" id="ARBA00022694"/>
    </source>
</evidence>
<dbReference type="GO" id="GO:0017150">
    <property type="term" value="F:tRNA dihydrouridine synthase activity"/>
    <property type="evidence" value="ECO:0007669"/>
    <property type="project" value="InterPro"/>
</dbReference>
<dbReference type="SUPFAM" id="SSF51395">
    <property type="entry name" value="FMN-linked oxidoreductases"/>
    <property type="match status" value="1"/>
</dbReference>
<keyword evidence="12" id="KW-0547">Nucleotide-binding</keyword>
<keyword evidence="6 10" id="KW-0560">Oxidoreductase</keyword>
<dbReference type="GO" id="GO:0106414">
    <property type="term" value="F:mRNA dihydrouridine synthase activity"/>
    <property type="evidence" value="ECO:0007669"/>
    <property type="project" value="RHEA"/>
</dbReference>
<comment type="similarity">
    <text evidence="10">Belongs to the dus family.</text>
</comment>
<feature type="binding site" evidence="12">
    <location>
        <position position="162"/>
    </location>
    <ligand>
        <name>FMN</name>
        <dbReference type="ChEBI" id="CHEBI:58210"/>
    </ligand>
</feature>
<dbReference type="PROSITE" id="PS01136">
    <property type="entry name" value="UPF0034"/>
    <property type="match status" value="1"/>
</dbReference>
<dbReference type="GO" id="GO:0006397">
    <property type="term" value="P:mRNA processing"/>
    <property type="evidence" value="ECO:0007669"/>
    <property type="project" value="UniProtKB-KW"/>
</dbReference>
<comment type="catalytic activity">
    <reaction evidence="8">
        <text>a 5,6-dihydrouridine in mRNA + NAD(+) = a uridine in mRNA + NADH + H(+)</text>
        <dbReference type="Rhea" id="RHEA:69851"/>
        <dbReference type="Rhea" id="RHEA-COMP:14658"/>
        <dbReference type="Rhea" id="RHEA-COMP:17789"/>
        <dbReference type="ChEBI" id="CHEBI:15378"/>
        <dbReference type="ChEBI" id="CHEBI:57540"/>
        <dbReference type="ChEBI" id="CHEBI:57945"/>
        <dbReference type="ChEBI" id="CHEBI:65315"/>
        <dbReference type="ChEBI" id="CHEBI:74443"/>
    </reaction>
    <physiologicalReaction direction="right-to-left" evidence="8">
        <dbReference type="Rhea" id="RHEA:69853"/>
    </physiologicalReaction>
</comment>
<evidence type="ECO:0000256" key="9">
    <source>
        <dbReference type="ARBA" id="ARBA00049447"/>
    </source>
</evidence>
<evidence type="ECO:0000256" key="1">
    <source>
        <dbReference type="ARBA" id="ARBA00001917"/>
    </source>
</evidence>
<dbReference type="AlphaFoldDB" id="A0A4U0VFT0"/>
<evidence type="ECO:0000259" key="13">
    <source>
        <dbReference type="Pfam" id="PF01207"/>
    </source>
</evidence>
<comment type="cofactor">
    <cofactor evidence="1 10 12">
        <name>FMN</name>
        <dbReference type="ChEBI" id="CHEBI:58210"/>
    </cofactor>
</comment>
<dbReference type="GO" id="GO:0050660">
    <property type="term" value="F:flavin adenine dinucleotide binding"/>
    <property type="evidence" value="ECO:0007669"/>
    <property type="project" value="InterPro"/>
</dbReference>
<evidence type="ECO:0000256" key="12">
    <source>
        <dbReference type="PIRSR" id="PIRSR006621-2"/>
    </source>
</evidence>
<name>A0A4U0VFT0_9PEZI</name>
<dbReference type="PANTHER" id="PTHR11082:SF31">
    <property type="entry name" value="TRNA-DIHYDROURIDINE(20A_20B) SYNTHASE [NAD(P)+]-LIKE"/>
    <property type="match status" value="1"/>
</dbReference>
<evidence type="ECO:0000313" key="14">
    <source>
        <dbReference type="EMBL" id="TKA47884.1"/>
    </source>
</evidence>
<evidence type="ECO:0000256" key="7">
    <source>
        <dbReference type="ARBA" id="ARBA00045934"/>
    </source>
</evidence>
<proteinExistence type="inferred from homology"/>
<feature type="binding site" evidence="12">
    <location>
        <begin position="217"/>
        <end position="218"/>
    </location>
    <ligand>
        <name>FMN</name>
        <dbReference type="ChEBI" id="CHEBI:58210"/>
    </ligand>
</feature>
<evidence type="ECO:0000256" key="11">
    <source>
        <dbReference type="PIRSR" id="PIRSR006621-1"/>
    </source>
</evidence>
<keyword evidence="3 10" id="KW-0288">FMN</keyword>
<dbReference type="EMBL" id="NAJP01000004">
    <property type="protein sequence ID" value="TKA47884.1"/>
    <property type="molecule type" value="Genomic_DNA"/>
</dbReference>
<gene>
    <name evidence="14" type="ORF">B0A54_01373</name>
</gene>
<dbReference type="Pfam" id="PF01207">
    <property type="entry name" value="Dus"/>
    <property type="match status" value="1"/>
</dbReference>
<dbReference type="STRING" id="329885.A0A4U0VFT0"/>
<reference evidence="14 15" key="1">
    <citation type="submission" date="2017-03" db="EMBL/GenBank/DDBJ databases">
        <title>Genomes of endolithic fungi from Antarctica.</title>
        <authorList>
            <person name="Coleine C."/>
            <person name="Masonjones S."/>
            <person name="Stajich J.E."/>
        </authorList>
    </citation>
    <scope>NUCLEOTIDE SEQUENCE [LARGE SCALE GENOMIC DNA]</scope>
    <source>
        <strain evidence="14 15">CCFEE 5311</strain>
    </source>
</reference>
<organism evidence="14 15">
    <name type="scientific">Friedmanniomyces endolithicus</name>
    <dbReference type="NCBI Taxonomy" id="329885"/>
    <lineage>
        <taxon>Eukaryota</taxon>
        <taxon>Fungi</taxon>
        <taxon>Dikarya</taxon>
        <taxon>Ascomycota</taxon>
        <taxon>Pezizomycotina</taxon>
        <taxon>Dothideomycetes</taxon>
        <taxon>Dothideomycetidae</taxon>
        <taxon>Mycosphaerellales</taxon>
        <taxon>Teratosphaeriaceae</taxon>
        <taxon>Friedmanniomyces</taxon>
    </lineage>
</organism>
<protein>
    <recommendedName>
        <fullName evidence="10">tRNA-dihydrouridine synthase</fullName>
        <ecNumber evidence="10">1.3.1.-</ecNumber>
    </recommendedName>
</protein>
<dbReference type="PIRSF" id="PIRSF006621">
    <property type="entry name" value="Dus"/>
    <property type="match status" value="1"/>
</dbReference>
<evidence type="ECO:0000256" key="2">
    <source>
        <dbReference type="ARBA" id="ARBA00022630"/>
    </source>
</evidence>
<evidence type="ECO:0000256" key="6">
    <source>
        <dbReference type="ARBA" id="ARBA00023002"/>
    </source>
</evidence>
<comment type="caution">
    <text evidence="14">The sequence shown here is derived from an EMBL/GenBank/DDBJ whole genome shotgun (WGS) entry which is preliminary data.</text>
</comment>
<dbReference type="InterPro" id="IPR013785">
    <property type="entry name" value="Aldolase_TIM"/>
</dbReference>
<dbReference type="InterPro" id="IPR018517">
    <property type="entry name" value="tRNA_hU_synthase_CS"/>
</dbReference>